<organism evidence="2 3">
    <name type="scientific">Alternaria alternata</name>
    <name type="common">Alternaria rot fungus</name>
    <name type="synonym">Torula alternata</name>
    <dbReference type="NCBI Taxonomy" id="5599"/>
    <lineage>
        <taxon>Eukaryota</taxon>
        <taxon>Fungi</taxon>
        <taxon>Dikarya</taxon>
        <taxon>Ascomycota</taxon>
        <taxon>Pezizomycotina</taxon>
        <taxon>Dothideomycetes</taxon>
        <taxon>Pleosporomycetidae</taxon>
        <taxon>Pleosporales</taxon>
        <taxon>Pleosporineae</taxon>
        <taxon>Pleosporaceae</taxon>
        <taxon>Alternaria</taxon>
        <taxon>Alternaria sect. Alternaria</taxon>
        <taxon>Alternaria alternata complex</taxon>
    </lineage>
</organism>
<dbReference type="Proteomes" id="UP000077248">
    <property type="component" value="Unassembled WGS sequence"/>
</dbReference>
<feature type="non-terminal residue" evidence="2">
    <location>
        <position position="104"/>
    </location>
</feature>
<keyword evidence="3" id="KW-1185">Reference proteome</keyword>
<feature type="domain" description="Heterokaryon incompatibility" evidence="1">
    <location>
        <begin position="17"/>
        <end position="103"/>
    </location>
</feature>
<dbReference type="EMBL" id="KV441495">
    <property type="protein sequence ID" value="OAG15092.1"/>
    <property type="molecule type" value="Genomic_DNA"/>
</dbReference>
<evidence type="ECO:0000313" key="3">
    <source>
        <dbReference type="Proteomes" id="UP000077248"/>
    </source>
</evidence>
<feature type="non-terminal residue" evidence="2">
    <location>
        <position position="1"/>
    </location>
</feature>
<evidence type="ECO:0000313" key="2">
    <source>
        <dbReference type="EMBL" id="OAG15092.1"/>
    </source>
</evidence>
<dbReference type="AlphaFoldDB" id="A0A177D7L1"/>
<dbReference type="KEGG" id="aalt:CC77DRAFT_914689"/>
<dbReference type="PANTHER" id="PTHR24148">
    <property type="entry name" value="ANKYRIN REPEAT DOMAIN-CONTAINING PROTEIN 39 HOMOLOG-RELATED"/>
    <property type="match status" value="1"/>
</dbReference>
<dbReference type="GeneID" id="29119259"/>
<dbReference type="RefSeq" id="XP_018380513.1">
    <property type="nucleotide sequence ID" value="XM_018533665.1"/>
</dbReference>
<sequence>VLSGTLVETSLDNVPEYFALSYTWGDSTLCDYILIDGRVLKITRSCAAALRRMLKGKLERVIWVDSICINQARDAQATQERNTQVAFMDEIYNKAIQVNVHLGE</sequence>
<dbReference type="PANTHER" id="PTHR24148:SF79">
    <property type="entry name" value="HETEROKARYON INCOMPATIBILITY DOMAIN-CONTAINING PROTEIN"/>
    <property type="match status" value="1"/>
</dbReference>
<evidence type="ECO:0000259" key="1">
    <source>
        <dbReference type="Pfam" id="PF06985"/>
    </source>
</evidence>
<protein>
    <recommendedName>
        <fullName evidence="1">Heterokaryon incompatibility domain-containing protein</fullName>
    </recommendedName>
</protein>
<proteinExistence type="predicted"/>
<dbReference type="Pfam" id="PF06985">
    <property type="entry name" value="HET"/>
    <property type="match status" value="1"/>
</dbReference>
<dbReference type="InterPro" id="IPR010730">
    <property type="entry name" value="HET"/>
</dbReference>
<dbReference type="VEuPathDB" id="FungiDB:CC77DRAFT_914689"/>
<accession>A0A177D7L1</accession>
<dbReference type="InterPro" id="IPR052895">
    <property type="entry name" value="HetReg/Transcr_Mod"/>
</dbReference>
<gene>
    <name evidence="2" type="ORF">CC77DRAFT_914689</name>
</gene>
<dbReference type="STRING" id="5599.A0A177D7L1"/>
<name>A0A177D7L1_ALTAL</name>
<reference evidence="2 3" key="1">
    <citation type="submission" date="2016-05" db="EMBL/GenBank/DDBJ databases">
        <title>Comparative analysis of secretome profiles of manganese(II)-oxidizing ascomycete fungi.</title>
        <authorList>
            <consortium name="DOE Joint Genome Institute"/>
            <person name="Zeiner C.A."/>
            <person name="Purvine S.O."/>
            <person name="Zink E.M."/>
            <person name="Wu S."/>
            <person name="Pasa-Tolic L."/>
            <person name="Chaput D.L."/>
            <person name="Haridas S."/>
            <person name="Grigoriev I.V."/>
            <person name="Santelli C.M."/>
            <person name="Hansel C.M."/>
        </authorList>
    </citation>
    <scope>NUCLEOTIDE SEQUENCE [LARGE SCALE GENOMIC DNA]</scope>
    <source>
        <strain evidence="2 3">SRC1lrK2f</strain>
    </source>
</reference>